<dbReference type="RefSeq" id="WP_212533307.1">
    <property type="nucleotide sequence ID" value="NZ_JAGSOG010000340.1"/>
</dbReference>
<dbReference type="AlphaFoldDB" id="A0A941IUB5"/>
<dbReference type="SUPFAM" id="SSF52540">
    <property type="entry name" value="P-loop containing nucleoside triphosphate hydrolases"/>
    <property type="match status" value="1"/>
</dbReference>
<accession>A0A941IUB5</accession>
<dbReference type="InterPro" id="IPR002543">
    <property type="entry name" value="FtsK_dom"/>
</dbReference>
<evidence type="ECO:0000259" key="4">
    <source>
        <dbReference type="PROSITE" id="PS50901"/>
    </source>
</evidence>
<dbReference type="GO" id="GO:0003677">
    <property type="term" value="F:DNA binding"/>
    <property type="evidence" value="ECO:0007669"/>
    <property type="project" value="InterPro"/>
</dbReference>
<keyword evidence="2 3" id="KW-0067">ATP-binding</keyword>
<sequence>MLVLAGGLPWWTHRRRRMRVTVDRTIQAWPNIAEQVGLAGSRVLSAVVDVWGWRARMALRGGQTVSDVVAHVPAIESGLGTRPGAVRVEPDPAHAGRATIRVLATDPHAEAIAWSGPSVRSITQPITLGVFEDATPVRVSFLRRHALIGGIAGSGKSGILNVIVANLAACADVVLWGIDLKGGMELRPWVSCLDRLATTPAEATRLQRDAVGILEARARAMGDGSARVWNPSPQHPALIIITDEYAELAENAPLAADAADSVARRGRALAVTELAATQRPTQQAMGRGALRSQMDIRIALRVRERRDTDLILGQGMLAAGWHAHTLDAPGKFLISAEGLDHPRRARGFLVTDDDVSGEAARWAPIRPPLDDLSAAAVGTARDAEAEAGGECGPGEPQIIDDSVDPESALWAALREAPDEGLTIPELIMTTGMRRTWIYARLQNHAAGERAVQVSRGRWRAADPHREARAA</sequence>
<organism evidence="5 6">
    <name type="scientific">Actinospica durhamensis</name>
    <dbReference type="NCBI Taxonomy" id="1508375"/>
    <lineage>
        <taxon>Bacteria</taxon>
        <taxon>Bacillati</taxon>
        <taxon>Actinomycetota</taxon>
        <taxon>Actinomycetes</taxon>
        <taxon>Catenulisporales</taxon>
        <taxon>Actinospicaceae</taxon>
        <taxon>Actinospica</taxon>
    </lineage>
</organism>
<dbReference type="InterPro" id="IPR050206">
    <property type="entry name" value="FtsK/SpoIIIE/SftA"/>
</dbReference>
<name>A0A941IUB5_9ACTN</name>
<keyword evidence="1 3" id="KW-0547">Nucleotide-binding</keyword>
<reference evidence="5" key="1">
    <citation type="submission" date="2021-04" db="EMBL/GenBank/DDBJ databases">
        <title>Genome based classification of Actinospica acidithermotolerans sp. nov., an actinobacterium isolated from an Indonesian hot spring.</title>
        <authorList>
            <person name="Kusuma A.B."/>
            <person name="Putra K.E."/>
            <person name="Nafisah S."/>
            <person name="Loh J."/>
            <person name="Nouioui I."/>
            <person name="Goodfellow M."/>
        </authorList>
    </citation>
    <scope>NUCLEOTIDE SEQUENCE</scope>
    <source>
        <strain evidence="5">CSCA 57</strain>
    </source>
</reference>
<dbReference type="Pfam" id="PF01580">
    <property type="entry name" value="FtsK_SpoIIIE"/>
    <property type="match status" value="1"/>
</dbReference>
<dbReference type="InterPro" id="IPR027417">
    <property type="entry name" value="P-loop_NTPase"/>
</dbReference>
<protein>
    <recommendedName>
        <fullName evidence="4">FtsK domain-containing protein</fullName>
    </recommendedName>
</protein>
<evidence type="ECO:0000256" key="2">
    <source>
        <dbReference type="ARBA" id="ARBA00022840"/>
    </source>
</evidence>
<dbReference type="EMBL" id="JAGSOG010000340">
    <property type="protein sequence ID" value="MBR7838857.1"/>
    <property type="molecule type" value="Genomic_DNA"/>
</dbReference>
<evidence type="ECO:0000256" key="1">
    <source>
        <dbReference type="ARBA" id="ARBA00022741"/>
    </source>
</evidence>
<comment type="caution">
    <text evidence="5">The sequence shown here is derived from an EMBL/GenBank/DDBJ whole genome shotgun (WGS) entry which is preliminary data.</text>
</comment>
<keyword evidence="6" id="KW-1185">Reference proteome</keyword>
<dbReference type="Proteomes" id="UP000675781">
    <property type="component" value="Unassembled WGS sequence"/>
</dbReference>
<dbReference type="PANTHER" id="PTHR22683:SF41">
    <property type="entry name" value="DNA TRANSLOCASE FTSK"/>
    <property type="match status" value="1"/>
</dbReference>
<feature type="binding site" evidence="3">
    <location>
        <begin position="150"/>
        <end position="157"/>
    </location>
    <ligand>
        <name>ATP</name>
        <dbReference type="ChEBI" id="CHEBI:30616"/>
    </ligand>
</feature>
<dbReference type="Gene3D" id="3.40.50.300">
    <property type="entry name" value="P-loop containing nucleotide triphosphate hydrolases"/>
    <property type="match status" value="1"/>
</dbReference>
<evidence type="ECO:0000313" key="5">
    <source>
        <dbReference type="EMBL" id="MBR7838857.1"/>
    </source>
</evidence>
<dbReference type="GO" id="GO:0005524">
    <property type="term" value="F:ATP binding"/>
    <property type="evidence" value="ECO:0007669"/>
    <property type="project" value="UniProtKB-UniRule"/>
</dbReference>
<proteinExistence type="predicted"/>
<feature type="domain" description="FtsK" evidence="4">
    <location>
        <begin position="134"/>
        <end position="309"/>
    </location>
</feature>
<evidence type="ECO:0000256" key="3">
    <source>
        <dbReference type="PROSITE-ProRule" id="PRU00289"/>
    </source>
</evidence>
<dbReference type="PANTHER" id="PTHR22683">
    <property type="entry name" value="SPORULATION PROTEIN RELATED"/>
    <property type="match status" value="1"/>
</dbReference>
<dbReference type="PROSITE" id="PS50901">
    <property type="entry name" value="FTSK"/>
    <property type="match status" value="1"/>
</dbReference>
<gene>
    <name evidence="5" type="ORF">KDL01_36660</name>
</gene>
<evidence type="ECO:0000313" key="6">
    <source>
        <dbReference type="Proteomes" id="UP000675781"/>
    </source>
</evidence>